<dbReference type="GO" id="GO:0005829">
    <property type="term" value="C:cytosol"/>
    <property type="evidence" value="ECO:0007669"/>
    <property type="project" value="TreeGrafter"/>
</dbReference>
<feature type="domain" description="Formyl transferase N-terminal" evidence="5">
    <location>
        <begin position="4"/>
        <end position="188"/>
    </location>
</feature>
<evidence type="ECO:0000256" key="1">
    <source>
        <dbReference type="ARBA" id="ARBA00005054"/>
    </source>
</evidence>
<comment type="function">
    <text evidence="4">Catalyzes the transfer of a formyl group from 10-formyltetrahydrofolate to 5-phospho-ribosyl-glycinamide (GAR), producing 5-phospho-ribosyl-N-formylglycinamide (FGAR) and tetrahydrofolate.</text>
</comment>
<evidence type="ECO:0000256" key="4">
    <source>
        <dbReference type="HAMAP-Rule" id="MF_01930"/>
    </source>
</evidence>
<protein>
    <recommendedName>
        <fullName evidence="4">Phosphoribosylglycinamide formyltransferase</fullName>
        <ecNumber evidence="4">2.1.2.2</ecNumber>
    </recommendedName>
    <alternativeName>
        <fullName evidence="4">5'-phosphoribosylglycinamide transformylase</fullName>
    </alternativeName>
    <alternativeName>
        <fullName evidence="4">GAR transformylase</fullName>
        <shortName evidence="4">GART</shortName>
    </alternativeName>
</protein>
<dbReference type="InterPro" id="IPR002376">
    <property type="entry name" value="Formyl_transf_N"/>
</dbReference>
<evidence type="ECO:0000313" key="6">
    <source>
        <dbReference type="EMBL" id="SEI76185.1"/>
    </source>
</evidence>
<dbReference type="SUPFAM" id="SSF53328">
    <property type="entry name" value="Formyltransferase"/>
    <property type="match status" value="1"/>
</dbReference>
<keyword evidence="2 4" id="KW-0808">Transferase</keyword>
<sequence length="194" mass="20373">MSLKLAFLASHGGSAARELVRACHDGRLGAVPLALASNNSRSPALAWAREAGLQTAHLSRAGYPDPDALDEAIRDFLTQSGADTLVLSGYMKALGPRVLAAFEGRVLNIHPSLLPRHGGRGMYGDRVHESVLASGDAESGATVHLVTLGIDEGPVLAQSKVPVLSGDTLETLKARVQAIEGELMLRAVRELAAR</sequence>
<dbReference type="OrthoDB" id="9806170at2"/>
<dbReference type="EMBL" id="FNZA01000001">
    <property type="protein sequence ID" value="SEI76185.1"/>
    <property type="molecule type" value="Genomic_DNA"/>
</dbReference>
<dbReference type="AlphaFoldDB" id="A0A1H6TIY6"/>
<evidence type="ECO:0000256" key="3">
    <source>
        <dbReference type="ARBA" id="ARBA00022755"/>
    </source>
</evidence>
<keyword evidence="7" id="KW-1185">Reference proteome</keyword>
<keyword evidence="3 4" id="KW-0658">Purine biosynthesis</keyword>
<dbReference type="UniPathway" id="UPA00074">
    <property type="reaction ID" value="UER00126"/>
</dbReference>
<dbReference type="InterPro" id="IPR004607">
    <property type="entry name" value="GART"/>
</dbReference>
<evidence type="ECO:0000313" key="7">
    <source>
        <dbReference type="Proteomes" id="UP000199223"/>
    </source>
</evidence>
<dbReference type="PANTHER" id="PTHR43369:SF2">
    <property type="entry name" value="PHOSPHORIBOSYLGLYCINAMIDE FORMYLTRANSFERASE"/>
    <property type="match status" value="1"/>
</dbReference>
<comment type="caution">
    <text evidence="4">Lacks conserved residue(s) required for the propagation of feature annotation.</text>
</comment>
<dbReference type="PANTHER" id="PTHR43369">
    <property type="entry name" value="PHOSPHORIBOSYLGLYCINAMIDE FORMYLTRANSFERASE"/>
    <property type="match status" value="1"/>
</dbReference>
<evidence type="ECO:0000259" key="5">
    <source>
        <dbReference type="Pfam" id="PF00551"/>
    </source>
</evidence>
<dbReference type="CDD" id="cd08645">
    <property type="entry name" value="FMT_core_GART"/>
    <property type="match status" value="1"/>
</dbReference>
<feature type="binding site" evidence="4">
    <location>
        <position position="108"/>
    </location>
    <ligand>
        <name>(6R)-10-formyltetrahydrofolate</name>
        <dbReference type="ChEBI" id="CHEBI:195366"/>
    </ligand>
</feature>
<feature type="binding site" evidence="4">
    <location>
        <position position="60"/>
    </location>
    <ligand>
        <name>(6R)-10-formyltetrahydrofolate</name>
        <dbReference type="ChEBI" id="CHEBI:195366"/>
    </ligand>
</feature>
<comment type="similarity">
    <text evidence="4">Belongs to the GART family.</text>
</comment>
<dbReference type="Gene3D" id="3.40.50.170">
    <property type="entry name" value="Formyl transferase, N-terminal domain"/>
    <property type="match status" value="1"/>
</dbReference>
<proteinExistence type="inferred from homology"/>
<dbReference type="STRING" id="856736.SAMN04488058_101544"/>
<dbReference type="Proteomes" id="UP000199223">
    <property type="component" value="Unassembled WGS sequence"/>
</dbReference>
<dbReference type="Pfam" id="PF00551">
    <property type="entry name" value="Formyl_trans_N"/>
    <property type="match status" value="1"/>
</dbReference>
<feature type="site" description="Raises pKa of active site His" evidence="4">
    <location>
        <position position="151"/>
    </location>
</feature>
<organism evidence="6 7">
    <name type="scientific">Deinococcus reticulitermitis</name>
    <dbReference type="NCBI Taxonomy" id="856736"/>
    <lineage>
        <taxon>Bacteria</taxon>
        <taxon>Thermotogati</taxon>
        <taxon>Deinococcota</taxon>
        <taxon>Deinococci</taxon>
        <taxon>Deinococcales</taxon>
        <taxon>Deinococcaceae</taxon>
        <taxon>Deinococcus</taxon>
    </lineage>
</organism>
<name>A0A1H6TIY6_9DEIO</name>
<comment type="pathway">
    <text evidence="1 4">Purine metabolism; IMP biosynthesis via de novo pathway; N(2)-formyl-N(1)-(5-phospho-D-ribosyl)glycinamide from N(1)-(5-phospho-D-ribosyl)glycinamide (10-formyl THF route): step 1/1.</text>
</comment>
<reference evidence="7" key="1">
    <citation type="submission" date="2016-10" db="EMBL/GenBank/DDBJ databases">
        <authorList>
            <person name="Varghese N."/>
            <person name="Submissions S."/>
        </authorList>
    </citation>
    <scope>NUCLEOTIDE SEQUENCE [LARGE SCALE GENOMIC DNA]</scope>
    <source>
        <strain evidence="7">CGMCC 1.10218</strain>
    </source>
</reference>
<dbReference type="GO" id="GO:0006189">
    <property type="term" value="P:'de novo' IMP biosynthetic process"/>
    <property type="evidence" value="ECO:0007669"/>
    <property type="project" value="UniProtKB-UniRule"/>
</dbReference>
<dbReference type="InterPro" id="IPR036477">
    <property type="entry name" value="Formyl_transf_N_sf"/>
</dbReference>
<accession>A0A1H6TIY6</accession>
<dbReference type="EC" id="2.1.2.2" evidence="4"/>
<comment type="catalytic activity">
    <reaction evidence="4">
        <text>N(1)-(5-phospho-beta-D-ribosyl)glycinamide + (6R)-10-formyltetrahydrofolate = N(2)-formyl-N(1)-(5-phospho-beta-D-ribosyl)glycinamide + (6S)-5,6,7,8-tetrahydrofolate + H(+)</text>
        <dbReference type="Rhea" id="RHEA:15053"/>
        <dbReference type="ChEBI" id="CHEBI:15378"/>
        <dbReference type="ChEBI" id="CHEBI:57453"/>
        <dbReference type="ChEBI" id="CHEBI:143788"/>
        <dbReference type="ChEBI" id="CHEBI:147286"/>
        <dbReference type="ChEBI" id="CHEBI:195366"/>
        <dbReference type="EC" id="2.1.2.2"/>
    </reaction>
</comment>
<evidence type="ECO:0000256" key="2">
    <source>
        <dbReference type="ARBA" id="ARBA00022679"/>
    </source>
</evidence>
<dbReference type="HAMAP" id="MF_01930">
    <property type="entry name" value="PurN"/>
    <property type="match status" value="1"/>
</dbReference>
<gene>
    <name evidence="4" type="primary">purN</name>
    <name evidence="6" type="ORF">SAMN04488058_101544</name>
</gene>
<dbReference type="GO" id="GO:0004644">
    <property type="term" value="F:phosphoribosylglycinamide formyltransferase activity"/>
    <property type="evidence" value="ECO:0007669"/>
    <property type="project" value="UniProtKB-UniRule"/>
</dbReference>
<feature type="active site" description="Proton donor" evidence="4">
    <location>
        <position position="110"/>
    </location>
</feature>